<reference evidence="1 3" key="1">
    <citation type="submission" date="2019-07" db="EMBL/GenBank/DDBJ databases">
        <authorList>
            <person name="Qu J.-H."/>
        </authorList>
    </citation>
    <scope>NUCLEOTIDE SEQUENCE [LARGE SCALE GENOMIC DNA]</scope>
    <source>
        <strain evidence="1 3">MDT1-10-3</strain>
    </source>
</reference>
<evidence type="ECO:0008006" key="5">
    <source>
        <dbReference type="Google" id="ProtNLM"/>
    </source>
</evidence>
<dbReference type="OrthoDB" id="894026at2"/>
<proteinExistence type="predicted"/>
<dbReference type="EMBL" id="JBGOGF010000017">
    <property type="protein sequence ID" value="MFA1773777.1"/>
    <property type="molecule type" value="Genomic_DNA"/>
</dbReference>
<dbReference type="AlphaFoldDB" id="A0A5M8Q5G7"/>
<organism evidence="1 3">
    <name type="scientific">Rufibacter glacialis</name>
    <dbReference type="NCBI Taxonomy" id="1259555"/>
    <lineage>
        <taxon>Bacteria</taxon>
        <taxon>Pseudomonadati</taxon>
        <taxon>Bacteroidota</taxon>
        <taxon>Cytophagia</taxon>
        <taxon>Cytophagales</taxon>
        <taxon>Hymenobacteraceae</taxon>
        <taxon>Rufibacter</taxon>
    </lineage>
</organism>
<accession>A0A5M8Q5G7</accession>
<reference evidence="2 4" key="3">
    <citation type="submission" date="2024-08" db="EMBL/GenBank/DDBJ databases">
        <authorList>
            <person name="Wei W."/>
        </authorList>
    </citation>
    <scope>NUCLEOTIDE SEQUENCE [LARGE SCALE GENOMIC DNA]</scope>
    <source>
        <strain evidence="2 4">XU2</strain>
    </source>
</reference>
<name>A0A5M8Q5G7_9BACT</name>
<evidence type="ECO:0000313" key="1">
    <source>
        <dbReference type="EMBL" id="KAA6430311.1"/>
    </source>
</evidence>
<evidence type="ECO:0000313" key="4">
    <source>
        <dbReference type="Proteomes" id="UP001570846"/>
    </source>
</evidence>
<protein>
    <recommendedName>
        <fullName evidence="5">Lipoprotein</fullName>
    </recommendedName>
</protein>
<dbReference type="PROSITE" id="PS51257">
    <property type="entry name" value="PROKAR_LIPOPROTEIN"/>
    <property type="match status" value="1"/>
</dbReference>
<dbReference type="RefSeq" id="WP_149100627.1">
    <property type="nucleotide sequence ID" value="NZ_BMMG01000009.1"/>
</dbReference>
<dbReference type="Proteomes" id="UP000323866">
    <property type="component" value="Unassembled WGS sequence"/>
</dbReference>
<reference evidence="1 3" key="2">
    <citation type="submission" date="2019-09" db="EMBL/GenBank/DDBJ databases">
        <title>A bacterium isolated from glacier soil.</title>
        <authorList>
            <person name="Liu Q."/>
        </authorList>
    </citation>
    <scope>NUCLEOTIDE SEQUENCE [LARGE SCALE GENOMIC DNA]</scope>
    <source>
        <strain evidence="1 3">MDT1-10-3</strain>
    </source>
</reference>
<keyword evidence="4" id="KW-1185">Reference proteome</keyword>
<dbReference type="EMBL" id="VKKZ01000026">
    <property type="protein sequence ID" value="KAA6430311.1"/>
    <property type="molecule type" value="Genomic_DNA"/>
</dbReference>
<evidence type="ECO:0000313" key="3">
    <source>
        <dbReference type="Proteomes" id="UP000323866"/>
    </source>
</evidence>
<gene>
    <name evidence="2" type="ORF">ACD591_20930</name>
    <name evidence="1" type="ORF">FOE74_21105</name>
</gene>
<evidence type="ECO:0000313" key="2">
    <source>
        <dbReference type="EMBL" id="MFA1773777.1"/>
    </source>
</evidence>
<dbReference type="Proteomes" id="UP001570846">
    <property type="component" value="Unassembled WGS sequence"/>
</dbReference>
<comment type="caution">
    <text evidence="1">The sequence shown here is derived from an EMBL/GenBank/DDBJ whole genome shotgun (WGS) entry which is preliminary data.</text>
</comment>
<sequence>MNKLVILTIYILTCFSITGCSSNYLDYKEHIETTGQYNYAFYMDSWGIGDQGYYVLQLEKDTNPKDVYVEINMDGINPKQREWMDNRTILFNYAEAGYHYQNPNIKLIDNRFLVFSRGGYYYGLYDLKTQKDTFNIGSPWNEFIEKSGYYYEKINREKEEKEYTIWVEKNIHDNIKKYIQFNK</sequence>